<dbReference type="EMBL" id="DVJJ01000073">
    <property type="protein sequence ID" value="HIS64638.1"/>
    <property type="molecule type" value="Genomic_DNA"/>
</dbReference>
<evidence type="ECO:0000256" key="2">
    <source>
        <dbReference type="ARBA" id="ARBA00022737"/>
    </source>
</evidence>
<dbReference type="AlphaFoldDB" id="A0A9D1F969"/>
<evidence type="ECO:0000256" key="7">
    <source>
        <dbReference type="SAM" id="MobiDB-lite"/>
    </source>
</evidence>
<gene>
    <name evidence="9" type="ORF">IAA83_04615</name>
</gene>
<feature type="region of interest" description="Disordered" evidence="7">
    <location>
        <begin position="774"/>
        <end position="838"/>
    </location>
</feature>
<evidence type="ECO:0000256" key="1">
    <source>
        <dbReference type="ARBA" id="ARBA00004218"/>
    </source>
</evidence>
<feature type="transmembrane region" description="Helical" evidence="8">
    <location>
        <begin position="81"/>
        <end position="104"/>
    </location>
</feature>
<keyword evidence="2" id="KW-0677">Repeat</keyword>
<dbReference type="InterPro" id="IPR003409">
    <property type="entry name" value="MORN"/>
</dbReference>
<dbReference type="SUPFAM" id="SSF82185">
    <property type="entry name" value="Histone H3 K4-specific methyltransferase SET7/9 N-terminal domain"/>
    <property type="match status" value="2"/>
</dbReference>
<keyword evidence="8" id="KW-0472">Membrane</keyword>
<proteinExistence type="predicted"/>
<evidence type="ECO:0000313" key="9">
    <source>
        <dbReference type="EMBL" id="HIS64638.1"/>
    </source>
</evidence>
<comment type="function">
    <text evidence="5">Assembles a suppression complex (suppresome) by tethering SIRT1 and MDM2 to regulate composite modifications of p53/TP53. Confers both deacetylation-mediated functional inactivation, by SIRT1, and ubiquitination-dependent degradation, by MDM2, of p53/TP53, promoting a proliferative and cell survival behaviors. May play a role in the regulation of spermatogenesis.</text>
</comment>
<reference evidence="9" key="2">
    <citation type="journal article" date="2021" name="PeerJ">
        <title>Extensive microbial diversity within the chicken gut microbiome revealed by metagenomics and culture.</title>
        <authorList>
            <person name="Gilroy R."/>
            <person name="Ravi A."/>
            <person name="Getino M."/>
            <person name="Pursley I."/>
            <person name="Horton D.L."/>
            <person name="Alikhan N.F."/>
            <person name="Baker D."/>
            <person name="Gharbi K."/>
            <person name="Hall N."/>
            <person name="Watson M."/>
            <person name="Adriaenssens E.M."/>
            <person name="Foster-Nyarko E."/>
            <person name="Jarju S."/>
            <person name="Secka A."/>
            <person name="Antonio M."/>
            <person name="Oren A."/>
            <person name="Chaudhuri R.R."/>
            <person name="La Ragione R."/>
            <person name="Hildebrand F."/>
            <person name="Pallen M.J."/>
        </authorList>
    </citation>
    <scope>NUCLEOTIDE SEQUENCE</scope>
    <source>
        <strain evidence="9">ChiBcec16-1751</strain>
    </source>
</reference>
<keyword evidence="3" id="KW-0968">Cytoplasmic vesicle</keyword>
<dbReference type="Gene3D" id="2.20.110.10">
    <property type="entry name" value="Histone H3 K4-specific methyltransferase SET7/9 N-terminal domain"/>
    <property type="match status" value="2"/>
</dbReference>
<evidence type="ECO:0000256" key="8">
    <source>
        <dbReference type="SAM" id="Phobius"/>
    </source>
</evidence>
<reference evidence="9" key="1">
    <citation type="submission" date="2020-10" db="EMBL/GenBank/DDBJ databases">
        <authorList>
            <person name="Gilroy R."/>
        </authorList>
    </citation>
    <scope>NUCLEOTIDE SEQUENCE</scope>
    <source>
        <strain evidence="9">ChiBcec16-1751</strain>
    </source>
</reference>
<dbReference type="Pfam" id="PF02493">
    <property type="entry name" value="MORN"/>
    <property type="match status" value="6"/>
</dbReference>
<comment type="subcellular location">
    <subcellularLocation>
        <location evidence="1">Cytoplasmic vesicle</location>
        <location evidence="1">Secretory vesicle</location>
        <location evidence="1">Acrosome</location>
    </subcellularLocation>
</comment>
<feature type="compositionally biased region" description="Low complexity" evidence="7">
    <location>
        <begin position="826"/>
        <end position="838"/>
    </location>
</feature>
<keyword evidence="6" id="KW-0175">Coiled coil</keyword>
<dbReference type="SUPFAM" id="SSF56954">
    <property type="entry name" value="Outer membrane efflux proteins (OEP)"/>
    <property type="match status" value="1"/>
</dbReference>
<organism evidence="9 10">
    <name type="scientific">Candidatus Avoscillospira avistercoris</name>
    <dbReference type="NCBI Taxonomy" id="2840707"/>
    <lineage>
        <taxon>Bacteria</taxon>
        <taxon>Bacillati</taxon>
        <taxon>Bacillota</taxon>
        <taxon>Clostridia</taxon>
        <taxon>Eubacteriales</taxon>
        <taxon>Oscillospiraceae</taxon>
        <taxon>Oscillospiraceae incertae sedis</taxon>
        <taxon>Candidatus Avoscillospira</taxon>
    </lineage>
</organism>
<comment type="caution">
    <text evidence="9">The sequence shown here is derived from an EMBL/GenBank/DDBJ whole genome shotgun (WGS) entry which is preliminary data.</text>
</comment>
<keyword evidence="8" id="KW-1133">Transmembrane helix</keyword>
<dbReference type="InterPro" id="IPR052472">
    <property type="entry name" value="MORN3"/>
</dbReference>
<evidence type="ECO:0000313" key="10">
    <source>
        <dbReference type="Proteomes" id="UP000886741"/>
    </source>
</evidence>
<evidence type="ECO:0000256" key="5">
    <source>
        <dbReference type="ARBA" id="ARBA00045851"/>
    </source>
</evidence>
<evidence type="ECO:0000256" key="3">
    <source>
        <dbReference type="ARBA" id="ARBA00023329"/>
    </source>
</evidence>
<keyword evidence="8" id="KW-0812">Transmembrane</keyword>
<name>A0A9D1F969_9FIRM</name>
<evidence type="ECO:0000256" key="4">
    <source>
        <dbReference type="ARBA" id="ARBA00039854"/>
    </source>
</evidence>
<dbReference type="Proteomes" id="UP000886741">
    <property type="component" value="Unassembled WGS sequence"/>
</dbReference>
<dbReference type="SMART" id="SM00698">
    <property type="entry name" value="MORN"/>
    <property type="match status" value="6"/>
</dbReference>
<feature type="coiled-coil region" evidence="6">
    <location>
        <begin position="559"/>
        <end position="610"/>
    </location>
</feature>
<feature type="compositionally biased region" description="Acidic residues" evidence="7">
    <location>
        <begin position="774"/>
        <end position="787"/>
    </location>
</feature>
<dbReference type="PANTHER" id="PTHR46511">
    <property type="entry name" value="MORN REPEAT-CONTAINING PROTEIN 3"/>
    <property type="match status" value="1"/>
</dbReference>
<protein>
    <recommendedName>
        <fullName evidence="4">MORN repeat-containing protein 3</fullName>
    </recommendedName>
</protein>
<accession>A0A9D1F969</accession>
<sequence>MLNYLFSQLTRSLGVFFRTIRAFFSRKLVSITARLRRLTSFSRNAMKVATGSLQAAATAMKKPTKRDDYVETERLFISKAFLIKLLLVLAALGLIFYFLVWPFILSHFMTVKFYVEDSRVAEWTGQVIVYADKDKTLPLYAGRLENGVLQGVGEEYDENGLISYEGPFLDGQRSGEGVAYEDGVLAYEGQFSSGLYEGRGRLYDDGILSYEGSFEAGKASGDGTAYHQNGQVSYRGQFAEGLREGTGTAYREDGVLLYEGSFSLDLYNGSGRLYLSEDQWIDGEFQSGTAAGTVQWFKTGQLYYEGEWSDDRPEGYGTLYNQGGQAVYQGQFTCGTLDGSWLLDLTPEDLCTVLGEGAQTAENAAGGYLISSAQLGLTALCSYQTAEADSQIYAIYLTAPSQGAWIALLPGDDRIKMETDSDGVEREGVVAFSPLQGMSLTAGVYEAQMVTVAGHTTTCLYSGDAAVLLSWSRLGAAPEVLNTEDMTDAETAGNTDRMEEFLASVNLGESAAAASGAAAENPYYGGEDPATALAGCTDVNQAATLLDAMLSYWEQSERQAALEENLTRVNEQLADAQAQLAMGNGSQATVDDLASQRNALESAIQSCQAQRSLAKLQGQSVGVESVSAYNLGDTLILFDPADVDAAQLSLAATAWAQATGGDESQAELNMMTALVNLTEAYSNVQTALRSYETAAAAVQSAAGTYATGSGTKTAWYAALSAQADARMALCSALASFARGANQFNTLTGGWVSRSQDWFNETLEPMFQAVIQAAPEEEPEQGQEETPAEDPTNPEDPAAGGTETPEEEPAAGEPTDSQPEDSQTEPDQANDQTAADAAA</sequence>
<dbReference type="PANTHER" id="PTHR46511:SF1">
    <property type="entry name" value="MORN REPEAT-CONTAINING PROTEIN 3"/>
    <property type="match status" value="1"/>
</dbReference>
<evidence type="ECO:0000256" key="6">
    <source>
        <dbReference type="SAM" id="Coils"/>
    </source>
</evidence>
<dbReference type="GO" id="GO:0031410">
    <property type="term" value="C:cytoplasmic vesicle"/>
    <property type="evidence" value="ECO:0007669"/>
    <property type="project" value="UniProtKB-KW"/>
</dbReference>